<dbReference type="Proteomes" id="UP000278031">
    <property type="component" value="Unassembled WGS sequence"/>
</dbReference>
<dbReference type="AlphaFoldDB" id="A0A497JL63"/>
<organism evidence="1 2">
    <name type="scientific">Candidatus Iainarchaeum sp</name>
    <dbReference type="NCBI Taxonomy" id="3101447"/>
    <lineage>
        <taxon>Archaea</taxon>
        <taxon>Candidatus Iainarchaeota</taxon>
        <taxon>Candidatus Iainarchaeia</taxon>
        <taxon>Candidatus Iainarchaeales</taxon>
        <taxon>Candidatus Iainarchaeaceae</taxon>
        <taxon>Candidatus Iainarchaeum</taxon>
    </lineage>
</organism>
<gene>
    <name evidence="1" type="ORF">DRO04_00705</name>
</gene>
<name>A0A497JL63_9ARCH</name>
<dbReference type="Pfam" id="PF13469">
    <property type="entry name" value="Sulfotransfer_3"/>
    <property type="match status" value="1"/>
</dbReference>
<accession>A0A497JL63</accession>
<protein>
    <recommendedName>
        <fullName evidence="3">Sulfotransferase domain-containing protein</fullName>
    </recommendedName>
</protein>
<reference evidence="1 2" key="1">
    <citation type="submission" date="2018-06" db="EMBL/GenBank/DDBJ databases">
        <title>Extensive metabolic versatility and redundancy in microbially diverse, dynamic hydrothermal sediments.</title>
        <authorList>
            <person name="Dombrowski N."/>
            <person name="Teske A."/>
            <person name="Baker B.J."/>
        </authorList>
    </citation>
    <scope>NUCLEOTIDE SEQUENCE [LARGE SCALE GENOMIC DNA]</scope>
    <source>
        <strain evidence="1">B51_G17</strain>
    </source>
</reference>
<dbReference type="EMBL" id="QMWP01000015">
    <property type="protein sequence ID" value="RLG71015.1"/>
    <property type="molecule type" value="Genomic_DNA"/>
</dbReference>
<evidence type="ECO:0000313" key="2">
    <source>
        <dbReference type="Proteomes" id="UP000278031"/>
    </source>
</evidence>
<dbReference type="Gene3D" id="3.40.50.300">
    <property type="entry name" value="P-loop containing nucleotide triphosphate hydrolases"/>
    <property type="match status" value="1"/>
</dbReference>
<evidence type="ECO:0008006" key="3">
    <source>
        <dbReference type="Google" id="ProtNLM"/>
    </source>
</evidence>
<evidence type="ECO:0000313" key="1">
    <source>
        <dbReference type="EMBL" id="RLG71015.1"/>
    </source>
</evidence>
<proteinExistence type="predicted"/>
<comment type="caution">
    <text evidence="1">The sequence shown here is derived from an EMBL/GenBank/DDBJ whole genome shotgun (WGS) entry which is preliminary data.</text>
</comment>
<dbReference type="SUPFAM" id="SSF52540">
    <property type="entry name" value="P-loop containing nucleoside triphosphate hydrolases"/>
    <property type="match status" value="1"/>
</dbReference>
<dbReference type="InterPro" id="IPR027417">
    <property type="entry name" value="P-loop_NTPase"/>
</dbReference>
<sequence length="193" mass="23006">MMLLITGCGHSGTKFVAELFQIKHEPRLSDYQVFVPAWHNKEISIRYVRENFTGEERESNSFLIPHIEAILEFFPEANIFHLVRDPRKVVRSFMSNGLYSNDGIDYHNVKLDVPNFENLSQFEKCCWYWRVVNEKLRSFKFPLIRLEDLKGKPINAKPHSFPSWEEWTDEQKRQFNEILGDILPYYGYEKIKI</sequence>